<name>A0A8S4BMT6_9TELE</name>
<feature type="compositionally biased region" description="Basic and acidic residues" evidence="1">
    <location>
        <begin position="233"/>
        <end position="248"/>
    </location>
</feature>
<dbReference type="Pfam" id="PF13365">
    <property type="entry name" value="Trypsin_2"/>
    <property type="match status" value="1"/>
</dbReference>
<comment type="caution">
    <text evidence="2">The sequence shown here is derived from an EMBL/GenBank/DDBJ whole genome shotgun (WGS) entry which is preliminary data.</text>
</comment>
<gene>
    <name evidence="2" type="ORF">MMEN_LOCUS15694</name>
</gene>
<dbReference type="OrthoDB" id="10025068at2759"/>
<evidence type="ECO:0000313" key="2">
    <source>
        <dbReference type="EMBL" id="CAG5965591.1"/>
    </source>
</evidence>
<dbReference type="GO" id="GO:0005634">
    <property type="term" value="C:nucleus"/>
    <property type="evidence" value="ECO:0007669"/>
    <property type="project" value="TreeGrafter"/>
</dbReference>
<keyword evidence="3" id="KW-1185">Reference proteome</keyword>
<proteinExistence type="predicted"/>
<feature type="region of interest" description="Disordered" evidence="1">
    <location>
        <begin position="233"/>
        <end position="275"/>
    </location>
</feature>
<accession>A0A8S4BMT6</accession>
<sequence length="655" mass="74242">MESIPQYPAQATSGNMAEGGVSPVKAKTRVKEEFPTDDSSSVKHGHHFRVQFRSAKEIYRIHCKRPQPLLEAIKSQLENEFIEKVKVTEEKIIIRLGEGAEASLLPTHFPCSCIDKDQLLIISTSTKAVECSNVRTDVEERNQYCVFKVENVGADNTKSKIKRIFRCTNIPVKFRSFRVYAKEGMTVLEAMKQDGRFVDDLNDFSLQDNEDNTLIKCTAPISKEMDNRCFRVRLPKDKQSKPAKKEVSHVNPEQQKSRRASNDSQSNEETQSVMELAQDEGISLRAAMEKTGVSDKQVNIQEIEEILRKQFKGLKELMQKRFPGQSLTEALRVSKEGFGKIQNSFSDFETLEELLNLGKSVCLLKIEERNSSFTMQGTGFVLFENFVLTNAHLFRPFFKQSNDWLDFIKITAEFNYEKTSKNEVEAKVFHQGTPAVTQIGDYTLDFVVLKLITETRMSETQQQTEPFSIPPGLLRKFGHLPEDGGACIIGHPAGGVKKIDLTSIIRKEQREQAVEQNLQDYESYLFTVYSIKQVIEKDPLANIHVTYNSFMYHGSSGSPVFDAHGRVFGLHSGGFSFGFPYEDHSVLEYAFPLLAIFEKLVSLLKDAGNTELLNRVNEEVKENVYLKSIMSKVLNEDEAPGETARDSPLGLEEQM</sequence>
<dbReference type="Gene3D" id="2.40.10.10">
    <property type="entry name" value="Trypsin-like serine proteases"/>
    <property type="match status" value="2"/>
</dbReference>
<dbReference type="AlphaFoldDB" id="A0A8S4BMT6"/>
<dbReference type="InterPro" id="IPR043504">
    <property type="entry name" value="Peptidase_S1_PA_chymotrypsin"/>
</dbReference>
<feature type="compositionally biased region" description="Polar residues" evidence="1">
    <location>
        <begin position="262"/>
        <end position="273"/>
    </location>
</feature>
<dbReference type="PANTHER" id="PTHR14389:SF3">
    <property type="entry name" value="PROTEIN FAM111A-LIKE"/>
    <property type="match status" value="1"/>
</dbReference>
<dbReference type="GO" id="GO:0000785">
    <property type="term" value="C:chromatin"/>
    <property type="evidence" value="ECO:0007669"/>
    <property type="project" value="TreeGrafter"/>
</dbReference>
<protein>
    <submittedName>
        <fullName evidence="2">(Atlantic silverside) hypothetical protein</fullName>
    </submittedName>
</protein>
<feature type="region of interest" description="Disordered" evidence="1">
    <location>
        <begin position="1"/>
        <end position="42"/>
    </location>
</feature>
<dbReference type="InterPro" id="IPR009003">
    <property type="entry name" value="Peptidase_S1_PA"/>
</dbReference>
<dbReference type="Proteomes" id="UP000677803">
    <property type="component" value="Unassembled WGS sequence"/>
</dbReference>
<evidence type="ECO:0000313" key="3">
    <source>
        <dbReference type="Proteomes" id="UP000677803"/>
    </source>
</evidence>
<dbReference type="PANTHER" id="PTHR14389">
    <property type="entry name" value="SI:CH1073-475A24.1"/>
    <property type="match status" value="1"/>
</dbReference>
<dbReference type="GO" id="GO:0006260">
    <property type="term" value="P:DNA replication"/>
    <property type="evidence" value="ECO:0007669"/>
    <property type="project" value="TreeGrafter"/>
</dbReference>
<reference evidence="2" key="1">
    <citation type="submission" date="2021-05" db="EMBL/GenBank/DDBJ databases">
        <authorList>
            <person name="Tigano A."/>
        </authorList>
    </citation>
    <scope>NUCLEOTIDE SEQUENCE</scope>
</reference>
<organism evidence="2 3">
    <name type="scientific">Menidia menidia</name>
    <name type="common">Atlantic silverside</name>
    <dbReference type="NCBI Taxonomy" id="238744"/>
    <lineage>
        <taxon>Eukaryota</taxon>
        <taxon>Metazoa</taxon>
        <taxon>Chordata</taxon>
        <taxon>Craniata</taxon>
        <taxon>Vertebrata</taxon>
        <taxon>Euteleostomi</taxon>
        <taxon>Actinopterygii</taxon>
        <taxon>Neopterygii</taxon>
        <taxon>Teleostei</taxon>
        <taxon>Neoteleostei</taxon>
        <taxon>Acanthomorphata</taxon>
        <taxon>Ovalentaria</taxon>
        <taxon>Atherinomorphae</taxon>
        <taxon>Atheriniformes</taxon>
        <taxon>Atherinopsidae</taxon>
        <taxon>Menidiinae</taxon>
        <taxon>Menidia</taxon>
    </lineage>
</organism>
<dbReference type="SUPFAM" id="SSF50494">
    <property type="entry name" value="Trypsin-like serine proteases"/>
    <property type="match status" value="1"/>
</dbReference>
<dbReference type="EMBL" id="CAJRST010027779">
    <property type="protein sequence ID" value="CAG5965591.1"/>
    <property type="molecule type" value="Genomic_DNA"/>
</dbReference>
<evidence type="ECO:0000256" key="1">
    <source>
        <dbReference type="SAM" id="MobiDB-lite"/>
    </source>
</evidence>